<gene>
    <name evidence="2" type="ORF">METZ01_LOCUS253039</name>
</gene>
<dbReference type="AlphaFoldDB" id="A0A382ILI0"/>
<evidence type="ECO:0000256" key="1">
    <source>
        <dbReference type="SAM" id="MobiDB-lite"/>
    </source>
</evidence>
<feature type="non-terminal residue" evidence="2">
    <location>
        <position position="38"/>
    </location>
</feature>
<accession>A0A382ILI0</accession>
<name>A0A382ILI0_9ZZZZ</name>
<evidence type="ECO:0000313" key="2">
    <source>
        <dbReference type="EMBL" id="SVC00185.1"/>
    </source>
</evidence>
<protein>
    <submittedName>
        <fullName evidence="2">Uncharacterized protein</fullName>
    </submittedName>
</protein>
<reference evidence="2" key="1">
    <citation type="submission" date="2018-05" db="EMBL/GenBank/DDBJ databases">
        <authorList>
            <person name="Lanie J.A."/>
            <person name="Ng W.-L."/>
            <person name="Kazmierczak K.M."/>
            <person name="Andrzejewski T.M."/>
            <person name="Davidsen T.M."/>
            <person name="Wayne K.J."/>
            <person name="Tettelin H."/>
            <person name="Glass J.I."/>
            <person name="Rusch D."/>
            <person name="Podicherti R."/>
            <person name="Tsui H.-C.T."/>
            <person name="Winkler M.E."/>
        </authorList>
    </citation>
    <scope>NUCLEOTIDE SEQUENCE</scope>
</reference>
<dbReference type="EMBL" id="UINC01067978">
    <property type="protein sequence ID" value="SVC00185.1"/>
    <property type="molecule type" value="Genomic_DNA"/>
</dbReference>
<sequence length="38" mass="4075">MFHAKRRGEKAARVTAGRGSDPLGRSLRHDPAAIVAAF</sequence>
<feature type="region of interest" description="Disordered" evidence="1">
    <location>
        <begin position="1"/>
        <end position="25"/>
    </location>
</feature>
<organism evidence="2">
    <name type="scientific">marine metagenome</name>
    <dbReference type="NCBI Taxonomy" id="408172"/>
    <lineage>
        <taxon>unclassified sequences</taxon>
        <taxon>metagenomes</taxon>
        <taxon>ecological metagenomes</taxon>
    </lineage>
</organism>
<proteinExistence type="predicted"/>